<sequence>MAAEVLVLTGPYAGATRVYRINRMQSRKVRYDGSAQIENETPLECEPPLITSTQPMCLWGKNVEDKIEKNTSQNGDQTLVRYRNRTNNYVFMVVNITKYFELENPPDFYTYTINYTLPPGKNWGIDVLFSDEVHPTRYELLSATQDSK</sequence>
<gene>
    <name evidence="1" type="ORF">SAMN04488002_1151</name>
</gene>
<keyword evidence="2" id="KW-1185">Reference proteome</keyword>
<evidence type="ECO:0000313" key="1">
    <source>
        <dbReference type="EMBL" id="SFR39202.1"/>
    </source>
</evidence>
<proteinExistence type="predicted"/>
<organism evidence="1 2">
    <name type="scientific">Litoreibacter janthinus</name>
    <dbReference type="NCBI Taxonomy" id="670154"/>
    <lineage>
        <taxon>Bacteria</taxon>
        <taxon>Pseudomonadati</taxon>
        <taxon>Pseudomonadota</taxon>
        <taxon>Alphaproteobacteria</taxon>
        <taxon>Rhodobacterales</taxon>
        <taxon>Roseobacteraceae</taxon>
        <taxon>Litoreibacter</taxon>
    </lineage>
</organism>
<dbReference type="AlphaFoldDB" id="A0A1I6GAF9"/>
<dbReference type="EMBL" id="FOYO01000001">
    <property type="protein sequence ID" value="SFR39202.1"/>
    <property type="molecule type" value="Genomic_DNA"/>
</dbReference>
<name>A0A1I6GAF9_9RHOB</name>
<evidence type="ECO:0000313" key="2">
    <source>
        <dbReference type="Proteomes" id="UP000199658"/>
    </source>
</evidence>
<protein>
    <submittedName>
        <fullName evidence="1">Uncharacterized protein</fullName>
    </submittedName>
</protein>
<reference evidence="2" key="1">
    <citation type="submission" date="2016-10" db="EMBL/GenBank/DDBJ databases">
        <authorList>
            <person name="Varghese N."/>
            <person name="Submissions S."/>
        </authorList>
    </citation>
    <scope>NUCLEOTIDE SEQUENCE [LARGE SCALE GENOMIC DNA]</scope>
    <source>
        <strain evidence="2">DSM 26921</strain>
    </source>
</reference>
<dbReference type="Proteomes" id="UP000199658">
    <property type="component" value="Unassembled WGS sequence"/>
</dbReference>
<accession>A0A1I6GAF9</accession>